<keyword evidence="18" id="KW-0456">Lyase</keyword>
<protein>
    <recommendedName>
        <fullName evidence="16">Probable oxaloacetate decarboxylase gamma chain</fullName>
        <ecNumber evidence="16">7.2.4.2</ecNumber>
    </recommendedName>
</protein>
<keyword evidence="9 16" id="KW-1278">Translocase</keyword>
<gene>
    <name evidence="16 18" type="primary">oadG</name>
    <name evidence="18" type="ORF">HMF8227_02231</name>
</gene>
<keyword evidence="11 16" id="KW-0915">Sodium</keyword>
<dbReference type="KEGG" id="salh:HMF8227_02231"/>
<dbReference type="GO" id="GO:0015081">
    <property type="term" value="F:sodium ion transmembrane transporter activity"/>
    <property type="evidence" value="ECO:0007669"/>
    <property type="project" value="UniProtKB-UniRule"/>
</dbReference>
<proteinExistence type="inferred from homology"/>
<dbReference type="InterPro" id="IPR005899">
    <property type="entry name" value="Na_pump_deCOase"/>
</dbReference>
<evidence type="ECO:0000256" key="5">
    <source>
        <dbReference type="ARBA" id="ARBA00011869"/>
    </source>
</evidence>
<evidence type="ECO:0000256" key="7">
    <source>
        <dbReference type="ARBA" id="ARBA00022475"/>
    </source>
</evidence>
<dbReference type="GO" id="GO:0015451">
    <property type="term" value="F:decarboxylation-driven active transmembrane transporter activity"/>
    <property type="evidence" value="ECO:0007669"/>
    <property type="project" value="UniProtKB-EC"/>
</dbReference>
<evidence type="ECO:0000313" key="19">
    <source>
        <dbReference type="Proteomes" id="UP000245728"/>
    </source>
</evidence>
<dbReference type="EMBL" id="CP029347">
    <property type="protein sequence ID" value="AWL12684.1"/>
    <property type="molecule type" value="Genomic_DNA"/>
</dbReference>
<evidence type="ECO:0000256" key="11">
    <source>
        <dbReference type="ARBA" id="ARBA00023053"/>
    </source>
</evidence>
<comment type="similarity">
    <text evidence="4 16 17">Belongs to the OadG family.</text>
</comment>
<dbReference type="NCBIfam" id="TIGR01195">
    <property type="entry name" value="oadG_fam"/>
    <property type="match status" value="1"/>
</dbReference>
<evidence type="ECO:0000256" key="2">
    <source>
        <dbReference type="ARBA" id="ARBA00003002"/>
    </source>
</evidence>
<dbReference type="Proteomes" id="UP000245728">
    <property type="component" value="Chromosome"/>
</dbReference>
<dbReference type="AlphaFoldDB" id="A0A2S2E4W0"/>
<keyword evidence="10 16" id="KW-1133">Transmembrane helix</keyword>
<evidence type="ECO:0000256" key="9">
    <source>
        <dbReference type="ARBA" id="ARBA00022967"/>
    </source>
</evidence>
<reference evidence="18 19" key="1">
    <citation type="submission" date="2018-05" db="EMBL/GenBank/DDBJ databases">
        <title>Salinimonas sp. HMF8227 Genome sequencing and assembly.</title>
        <authorList>
            <person name="Kang H."/>
            <person name="Kang J."/>
            <person name="Cha I."/>
            <person name="Kim H."/>
            <person name="Joh K."/>
        </authorList>
    </citation>
    <scope>NUCLEOTIDE SEQUENCE [LARGE SCALE GENOMIC DNA]</scope>
    <source>
        <strain evidence="18 19">HMF8227</strain>
    </source>
</reference>
<evidence type="ECO:0000256" key="3">
    <source>
        <dbReference type="ARBA" id="ARBA00004162"/>
    </source>
</evidence>
<dbReference type="OrthoDB" id="6322641at2"/>
<dbReference type="GO" id="GO:0036376">
    <property type="term" value="P:sodium ion export across plasma membrane"/>
    <property type="evidence" value="ECO:0007669"/>
    <property type="project" value="InterPro"/>
</dbReference>
<evidence type="ECO:0000256" key="10">
    <source>
        <dbReference type="ARBA" id="ARBA00022989"/>
    </source>
</evidence>
<comment type="catalytic activity">
    <reaction evidence="15 16 17">
        <text>oxaloacetate + 2 Na(+)(in) + H(+) = pyruvate + 2 Na(+)(out) + CO2</text>
        <dbReference type="Rhea" id="RHEA:57724"/>
        <dbReference type="ChEBI" id="CHEBI:15361"/>
        <dbReference type="ChEBI" id="CHEBI:15378"/>
        <dbReference type="ChEBI" id="CHEBI:16452"/>
        <dbReference type="ChEBI" id="CHEBI:16526"/>
        <dbReference type="ChEBI" id="CHEBI:29101"/>
        <dbReference type="EC" id="7.2.4.2"/>
    </reaction>
</comment>
<dbReference type="GO" id="GO:0005886">
    <property type="term" value="C:plasma membrane"/>
    <property type="evidence" value="ECO:0007669"/>
    <property type="project" value="UniProtKB-SubCell"/>
</dbReference>
<evidence type="ECO:0000256" key="12">
    <source>
        <dbReference type="ARBA" id="ARBA00023065"/>
    </source>
</evidence>
<evidence type="ECO:0000256" key="6">
    <source>
        <dbReference type="ARBA" id="ARBA00022448"/>
    </source>
</evidence>
<comment type="cofactor">
    <cofactor evidence="1 16 17">
        <name>Na(+)</name>
        <dbReference type="ChEBI" id="CHEBI:29101"/>
    </cofactor>
</comment>
<organism evidence="18 19">
    <name type="scientific">Saliniradius amylolyticus</name>
    <dbReference type="NCBI Taxonomy" id="2183582"/>
    <lineage>
        <taxon>Bacteria</taxon>
        <taxon>Pseudomonadati</taxon>
        <taxon>Pseudomonadota</taxon>
        <taxon>Gammaproteobacteria</taxon>
        <taxon>Alteromonadales</taxon>
        <taxon>Alteromonadaceae</taxon>
        <taxon>Saliniradius</taxon>
    </lineage>
</organism>
<evidence type="ECO:0000256" key="16">
    <source>
        <dbReference type="HAMAP-Rule" id="MF_00404"/>
    </source>
</evidence>
<evidence type="ECO:0000256" key="4">
    <source>
        <dbReference type="ARBA" id="ARBA00005844"/>
    </source>
</evidence>
<evidence type="ECO:0000256" key="13">
    <source>
        <dbReference type="ARBA" id="ARBA00023136"/>
    </source>
</evidence>
<dbReference type="InterPro" id="IPR023424">
    <property type="entry name" value="OadG"/>
</dbReference>
<keyword evidence="14 16" id="KW-0739">Sodium transport</keyword>
<comment type="subunit">
    <text evidence="5 16">Heterotrimer of an alpha, a beta and a gamma subunit.</text>
</comment>
<dbReference type="GO" id="GO:0008948">
    <property type="term" value="F:oxaloacetate decarboxylase activity"/>
    <property type="evidence" value="ECO:0007669"/>
    <property type="project" value="UniProtKB-UniRule"/>
</dbReference>
<sequence length="86" mass="8932">MNSEVSALLADAGMLMLTGMSVVFIFLVLVIGAIHLIGVVHRLLPATESDEAPAMRSPAQSATTGKPSQAVIAAISAAIHQHRNKS</sequence>
<evidence type="ECO:0000256" key="17">
    <source>
        <dbReference type="RuleBase" id="RU004278"/>
    </source>
</evidence>
<dbReference type="RefSeq" id="WP_109340235.1">
    <property type="nucleotide sequence ID" value="NZ_CP029347.1"/>
</dbReference>
<evidence type="ECO:0000313" key="18">
    <source>
        <dbReference type="EMBL" id="AWL12684.1"/>
    </source>
</evidence>
<feature type="transmembrane region" description="Helical" evidence="16 17">
    <location>
        <begin position="12"/>
        <end position="37"/>
    </location>
</feature>
<dbReference type="EC" id="7.2.4.2" evidence="16"/>
<comment type="subcellular location">
    <subcellularLocation>
        <location evidence="3 16 17">Cell membrane</location>
        <topology evidence="3 16 17">Single-pass membrane protein</topology>
    </subcellularLocation>
</comment>
<evidence type="ECO:0000256" key="15">
    <source>
        <dbReference type="ARBA" id="ARBA00048176"/>
    </source>
</evidence>
<comment type="function">
    <text evidence="2 16 17">Catalyzes the decarboxylation of oxaloacetate coupled to Na(+) translocation.</text>
</comment>
<dbReference type="Pfam" id="PF04277">
    <property type="entry name" value="OAD_gamma"/>
    <property type="match status" value="1"/>
</dbReference>
<evidence type="ECO:0000256" key="1">
    <source>
        <dbReference type="ARBA" id="ARBA00001959"/>
    </source>
</evidence>
<keyword evidence="6 16" id="KW-0813">Transport</keyword>
<keyword evidence="13 16" id="KW-0472">Membrane</keyword>
<keyword evidence="12 16" id="KW-0406">Ion transport</keyword>
<accession>A0A2S2E4W0</accession>
<keyword evidence="8 16" id="KW-0812">Transmembrane</keyword>
<evidence type="ECO:0000256" key="14">
    <source>
        <dbReference type="ARBA" id="ARBA00023201"/>
    </source>
</evidence>
<name>A0A2S2E4W0_9ALTE</name>
<evidence type="ECO:0000256" key="8">
    <source>
        <dbReference type="ARBA" id="ARBA00022692"/>
    </source>
</evidence>
<keyword evidence="19" id="KW-1185">Reference proteome</keyword>
<keyword evidence="7 16" id="KW-1003">Cell membrane</keyword>
<dbReference type="HAMAP" id="MF_00404">
    <property type="entry name" value="OadG"/>
    <property type="match status" value="1"/>
</dbReference>